<dbReference type="AlphaFoldDB" id="A0A9W6TR85"/>
<dbReference type="Proteomes" id="UP001165083">
    <property type="component" value="Unassembled WGS sequence"/>
</dbReference>
<dbReference type="OrthoDB" id="127249at2759"/>
<protein>
    <submittedName>
        <fullName evidence="3">Unnamed protein product</fullName>
    </submittedName>
</protein>
<evidence type="ECO:0000313" key="3">
    <source>
        <dbReference type="EMBL" id="GMF17585.1"/>
    </source>
</evidence>
<proteinExistence type="predicted"/>
<dbReference type="InterPro" id="IPR021109">
    <property type="entry name" value="Peptidase_aspartic_dom_sf"/>
</dbReference>
<dbReference type="SUPFAM" id="SSF50630">
    <property type="entry name" value="Acid proteases"/>
    <property type="match status" value="1"/>
</dbReference>
<evidence type="ECO:0000256" key="1">
    <source>
        <dbReference type="ARBA" id="ARBA00022801"/>
    </source>
</evidence>
<dbReference type="InterPro" id="IPR001995">
    <property type="entry name" value="Peptidase_A2_cat"/>
</dbReference>
<dbReference type="PROSITE" id="PS50175">
    <property type="entry name" value="ASP_PROT_RETROV"/>
    <property type="match status" value="1"/>
</dbReference>
<gene>
    <name evidence="3" type="ORF">Plil01_000645200</name>
</gene>
<keyword evidence="1" id="KW-0378">Hydrolase</keyword>
<dbReference type="Gene3D" id="2.40.70.10">
    <property type="entry name" value="Acid Proteases"/>
    <property type="match status" value="1"/>
</dbReference>
<organism evidence="3 4">
    <name type="scientific">Phytophthora lilii</name>
    <dbReference type="NCBI Taxonomy" id="2077276"/>
    <lineage>
        <taxon>Eukaryota</taxon>
        <taxon>Sar</taxon>
        <taxon>Stramenopiles</taxon>
        <taxon>Oomycota</taxon>
        <taxon>Peronosporomycetes</taxon>
        <taxon>Peronosporales</taxon>
        <taxon>Peronosporaceae</taxon>
        <taxon>Phytophthora</taxon>
    </lineage>
</organism>
<evidence type="ECO:0000313" key="4">
    <source>
        <dbReference type="Proteomes" id="UP001165083"/>
    </source>
</evidence>
<dbReference type="EMBL" id="BSXW01000288">
    <property type="protein sequence ID" value="GMF17585.1"/>
    <property type="molecule type" value="Genomic_DNA"/>
</dbReference>
<feature type="domain" description="Peptidase A2" evidence="2">
    <location>
        <begin position="77"/>
        <end position="91"/>
    </location>
</feature>
<name>A0A9W6TR85_9STRA</name>
<dbReference type="Pfam" id="PF13975">
    <property type="entry name" value="gag-asp_proteas"/>
    <property type="match status" value="1"/>
</dbReference>
<accession>A0A9W6TR85</accession>
<keyword evidence="4" id="KW-1185">Reference proteome</keyword>
<sequence length="175" mass="20097">MVALTIVRGVSGTERCQAEMTDTLVKTLGVTSRNMDPVRMRWKLLPGERMGWWSSQKYDKRKRMRALVQGAVDDTRTRILLDTGANVSVVSAHLAKRLRLRDIPDYVRSLEVKKINPGVMATTRRALVKITLGWEECMSLSYELWIIMPGLTWSWEPISRSPQEFDWICSTGLRD</sequence>
<comment type="caution">
    <text evidence="3">The sequence shown here is derived from an EMBL/GenBank/DDBJ whole genome shotgun (WGS) entry which is preliminary data.</text>
</comment>
<dbReference type="GO" id="GO:0006508">
    <property type="term" value="P:proteolysis"/>
    <property type="evidence" value="ECO:0007669"/>
    <property type="project" value="InterPro"/>
</dbReference>
<evidence type="ECO:0000259" key="2">
    <source>
        <dbReference type="PROSITE" id="PS50175"/>
    </source>
</evidence>
<dbReference type="GO" id="GO:0004190">
    <property type="term" value="F:aspartic-type endopeptidase activity"/>
    <property type="evidence" value="ECO:0007669"/>
    <property type="project" value="InterPro"/>
</dbReference>
<reference evidence="3" key="1">
    <citation type="submission" date="2023-04" db="EMBL/GenBank/DDBJ databases">
        <title>Phytophthora lilii NBRC 32176.</title>
        <authorList>
            <person name="Ichikawa N."/>
            <person name="Sato H."/>
            <person name="Tonouchi N."/>
        </authorList>
    </citation>
    <scope>NUCLEOTIDE SEQUENCE</scope>
    <source>
        <strain evidence="3">NBRC 32176</strain>
    </source>
</reference>